<keyword evidence="1" id="KW-0805">Transcription regulation</keyword>
<evidence type="ECO:0000313" key="3">
    <source>
        <dbReference type="EMBL" id="MFB2619612.1"/>
    </source>
</evidence>
<keyword evidence="2" id="KW-0804">Transcription</keyword>
<name>A0ABV4VH41_9GAMM</name>
<evidence type="ECO:0000313" key="4">
    <source>
        <dbReference type="Proteomes" id="UP001576708"/>
    </source>
</evidence>
<dbReference type="Gene3D" id="1.10.10.2690">
    <property type="match status" value="1"/>
</dbReference>
<dbReference type="InterPro" id="IPR053721">
    <property type="entry name" value="Fimbrial_Adhesin_Reg"/>
</dbReference>
<dbReference type="InterPro" id="IPR004356">
    <property type="entry name" value="Adhesin_operon_reg_prot"/>
</dbReference>
<comment type="caution">
    <text evidence="3">The sequence shown here is derived from an EMBL/GenBank/DDBJ whole genome shotgun (WGS) entry which is preliminary data.</text>
</comment>
<proteinExistence type="predicted"/>
<protein>
    <submittedName>
        <fullName evidence="3">PapB/FocB family fimbrial expression transcriptional regulator</fullName>
    </submittedName>
</protein>
<dbReference type="Proteomes" id="UP001576708">
    <property type="component" value="Unassembled WGS sequence"/>
</dbReference>
<keyword evidence="4" id="KW-1185">Reference proteome</keyword>
<dbReference type="EMBL" id="JBHFGU010000002">
    <property type="protein sequence ID" value="MFB2619612.1"/>
    <property type="molecule type" value="Genomic_DNA"/>
</dbReference>
<evidence type="ECO:0000256" key="2">
    <source>
        <dbReference type="ARBA" id="ARBA00023163"/>
    </source>
</evidence>
<dbReference type="Pfam" id="PF03333">
    <property type="entry name" value="PapB"/>
    <property type="match status" value="1"/>
</dbReference>
<dbReference type="RefSeq" id="WP_342201215.1">
    <property type="nucleotide sequence ID" value="NZ_JBCATE010000002.1"/>
</dbReference>
<reference evidence="3 4" key="1">
    <citation type="submission" date="2024-09" db="EMBL/GenBank/DDBJ databases">
        <authorList>
            <person name="Zhang Y."/>
        </authorList>
    </citation>
    <scope>NUCLEOTIDE SEQUENCE [LARGE SCALE GENOMIC DNA]</scope>
    <source>
        <strain evidence="3 4">ZJ318</strain>
    </source>
</reference>
<organism evidence="3 4">
    <name type="scientific">Shewanella mangrovisoli</name>
    <dbReference type="NCBI Taxonomy" id="2864211"/>
    <lineage>
        <taxon>Bacteria</taxon>
        <taxon>Pseudomonadati</taxon>
        <taxon>Pseudomonadota</taxon>
        <taxon>Gammaproteobacteria</taxon>
        <taxon>Alteromonadales</taxon>
        <taxon>Shewanellaceae</taxon>
        <taxon>Shewanella</taxon>
    </lineage>
</organism>
<evidence type="ECO:0000256" key="1">
    <source>
        <dbReference type="ARBA" id="ARBA00023015"/>
    </source>
</evidence>
<sequence length="88" mass="10051">MNYLIQGGETSKRLKLLVSLTRIDSKGICEALEDYYVLGFKDTMAVARNSIDAGNFSRARKRLEAVAETVERIKEIDWINKELSVNRQ</sequence>
<gene>
    <name evidence="3" type="ORF">ACE02W_07355</name>
</gene>
<accession>A0ABV4VH41</accession>